<accession>A0ABN3GEF5</accession>
<proteinExistence type="predicted"/>
<reference evidence="2 3" key="1">
    <citation type="journal article" date="2019" name="Int. J. Syst. Evol. Microbiol.">
        <title>The Global Catalogue of Microorganisms (GCM) 10K type strain sequencing project: providing services to taxonomists for standard genome sequencing and annotation.</title>
        <authorList>
            <consortium name="The Broad Institute Genomics Platform"/>
            <consortium name="The Broad Institute Genome Sequencing Center for Infectious Disease"/>
            <person name="Wu L."/>
            <person name="Ma J."/>
        </authorList>
    </citation>
    <scope>NUCLEOTIDE SEQUENCE [LARGE SCALE GENOMIC DNA]</scope>
    <source>
        <strain evidence="2 3">JCM 3272</strain>
    </source>
</reference>
<feature type="compositionally biased region" description="Basic and acidic residues" evidence="1">
    <location>
        <begin position="1"/>
        <end position="13"/>
    </location>
</feature>
<evidence type="ECO:0000256" key="1">
    <source>
        <dbReference type="SAM" id="MobiDB-lite"/>
    </source>
</evidence>
<feature type="region of interest" description="Disordered" evidence="1">
    <location>
        <begin position="1"/>
        <end position="30"/>
    </location>
</feature>
<gene>
    <name evidence="2" type="ORF">GCM10010170_039000</name>
</gene>
<evidence type="ECO:0000313" key="3">
    <source>
        <dbReference type="Proteomes" id="UP001501444"/>
    </source>
</evidence>
<protein>
    <submittedName>
        <fullName evidence="2">Uncharacterized protein</fullName>
    </submittedName>
</protein>
<sequence>MCWHAEHGDDGPRHGPARVPAQQSRQRRRDLPVCPRVEPDLVLRADDDSDWFVGPSCDAPDTRHTGGDTYGALLAGIGSHRCDPAGRVGKGTPAASAAATRNPRPLKGIAGFGRP</sequence>
<comment type="caution">
    <text evidence="2">The sequence shown here is derived from an EMBL/GenBank/DDBJ whole genome shotgun (WGS) entry which is preliminary data.</text>
</comment>
<organism evidence="2 3">
    <name type="scientific">Dactylosporangium salmoneum</name>
    <dbReference type="NCBI Taxonomy" id="53361"/>
    <lineage>
        <taxon>Bacteria</taxon>
        <taxon>Bacillati</taxon>
        <taxon>Actinomycetota</taxon>
        <taxon>Actinomycetes</taxon>
        <taxon>Micromonosporales</taxon>
        <taxon>Micromonosporaceae</taxon>
        <taxon>Dactylosporangium</taxon>
    </lineage>
</organism>
<evidence type="ECO:0000313" key="2">
    <source>
        <dbReference type="EMBL" id="GAA2349771.1"/>
    </source>
</evidence>
<dbReference type="EMBL" id="BAAARV010000029">
    <property type="protein sequence ID" value="GAA2349771.1"/>
    <property type="molecule type" value="Genomic_DNA"/>
</dbReference>
<keyword evidence="3" id="KW-1185">Reference proteome</keyword>
<feature type="region of interest" description="Disordered" evidence="1">
    <location>
        <begin position="85"/>
        <end position="115"/>
    </location>
</feature>
<name>A0ABN3GEF5_9ACTN</name>
<dbReference type="Proteomes" id="UP001501444">
    <property type="component" value="Unassembled WGS sequence"/>
</dbReference>